<accession>A0A1J1H9M4</accession>
<gene>
    <name evidence="6" type="ORF">PRELSG_0923600</name>
</gene>
<keyword evidence="1" id="KW-0442">Lipid degradation</keyword>
<keyword evidence="6" id="KW-0378">Hydrolase</keyword>
<name>A0A1J1H9M4_PLARL</name>
<evidence type="ECO:0000256" key="1">
    <source>
        <dbReference type="ARBA" id="ARBA00022963"/>
    </source>
</evidence>
<proteinExistence type="predicted"/>
<protein>
    <submittedName>
        <fullName evidence="6">Steryl ester hydrolase, putative</fullName>
    </submittedName>
</protein>
<evidence type="ECO:0000259" key="5">
    <source>
        <dbReference type="Pfam" id="PF04083"/>
    </source>
</evidence>
<evidence type="ECO:0000313" key="7">
    <source>
        <dbReference type="Proteomes" id="UP000220158"/>
    </source>
</evidence>
<dbReference type="Proteomes" id="UP000220158">
    <property type="component" value="Chromosome 9"/>
</dbReference>
<dbReference type="VEuPathDB" id="PlasmoDB:PRELSG_0923600"/>
<evidence type="ECO:0000259" key="4">
    <source>
        <dbReference type="Pfam" id="PF00561"/>
    </source>
</evidence>
<dbReference type="Pfam" id="PF04083">
    <property type="entry name" value="Abhydro_lipase"/>
    <property type="match status" value="1"/>
</dbReference>
<dbReference type="GeneID" id="39736248"/>
<evidence type="ECO:0000313" key="6">
    <source>
        <dbReference type="EMBL" id="CRH00136.1"/>
    </source>
</evidence>
<feature type="region of interest" description="Disordered" evidence="3">
    <location>
        <begin position="442"/>
        <end position="462"/>
    </location>
</feature>
<feature type="domain" description="AB hydrolase-1" evidence="4">
    <location>
        <begin position="475"/>
        <end position="690"/>
    </location>
</feature>
<dbReference type="InterPro" id="IPR006693">
    <property type="entry name" value="AB_hydrolase_lipase"/>
</dbReference>
<dbReference type="EMBL" id="LN835304">
    <property type="protein sequence ID" value="CRH00136.1"/>
    <property type="molecule type" value="Genomic_DNA"/>
</dbReference>
<dbReference type="OrthoDB" id="8040642at2759"/>
<keyword evidence="7" id="KW-1185">Reference proteome</keyword>
<reference evidence="6 7" key="1">
    <citation type="submission" date="2015-04" db="EMBL/GenBank/DDBJ databases">
        <authorList>
            <consortium name="Pathogen Informatics"/>
        </authorList>
    </citation>
    <scope>NUCLEOTIDE SEQUENCE [LARGE SCALE GENOMIC DNA]</scope>
    <source>
        <strain evidence="6 7">SGS1</strain>
    </source>
</reference>
<dbReference type="AlphaFoldDB" id="A0A1J1H9M4"/>
<evidence type="ECO:0000256" key="3">
    <source>
        <dbReference type="SAM" id="MobiDB-lite"/>
    </source>
</evidence>
<dbReference type="PANTHER" id="PTHR11005">
    <property type="entry name" value="LYSOSOMAL ACID LIPASE-RELATED"/>
    <property type="match status" value="1"/>
</dbReference>
<dbReference type="InterPro" id="IPR000073">
    <property type="entry name" value="AB_hydrolase_1"/>
</dbReference>
<feature type="domain" description="Partial AB-hydrolase lipase" evidence="5">
    <location>
        <begin position="73"/>
        <end position="129"/>
    </location>
</feature>
<dbReference type="RefSeq" id="XP_028533141.1">
    <property type="nucleotide sequence ID" value="XM_028676676.1"/>
</dbReference>
<dbReference type="GO" id="GO:0016787">
    <property type="term" value="F:hydrolase activity"/>
    <property type="evidence" value="ECO:0007669"/>
    <property type="project" value="UniProtKB-KW"/>
</dbReference>
<sequence>MSKYSLNNIAVGLGKFMFNCKEVYTSGNNLYCIKSIEQNEKTPKPSNHNNNEKEKKKNLDSMEKLLYDLTQGKIKAEKHYVYTLDGYRLNIYRIVHSNKNIYHKEKNKKKEVFCLNHGLFESSINYTCKGYNSLAFQIFANNYDVWICNNRGNSFTKYVGKKNALKKLFKKYSSEDLKDLGFNFSSYVSKNVNKEMRNKTKKTKKNDEENYNKEYSEHSSFSNENILNNKIYGPIQKKKKVKNKLIEHSKYPTKNMKRNNSECIHELSTFEIDEKVCDKNYYDGESELSHNLKKSNSYCNYFTKYNSKSTNNYSDSDNKRNRLSKKYFKFNSLLNFIPGFKDNNNNDINNRQGEETKSLSRSQTNNTFVNGSSKKYNFIGSDLTSSSSTFPFDSSLNFNKTFYNSKNLKGYENEINFISTKEQYKATENYINFLNEKKLEEYDKEEVEEEEEEEEDDDLNEDEISNQEKFKWTFEDMSTKDLPSIIKYIKNETKKDKIIFVGFSQGSIQLLISSCLNEYVNNSIKRCYLMSLPIILRSKYDLLKSMKLLLLLSKCLNAFLRGKKFIQNILPYKISAYLISSAAHIITHNLLKYYNENIDSKDKKIFFLHTPNGGTSKANLNKWIESFNSYPVTDIIEKYSHKCLYPITLIYGNEDTIVDTQKSINYMKKIYKNNLKIISISKWSHLDPLWSDNKKMVISYILKDLQKNQK</sequence>
<feature type="region of interest" description="Disordered" evidence="3">
    <location>
        <begin position="344"/>
        <end position="366"/>
    </location>
</feature>
<keyword evidence="2" id="KW-0443">Lipid metabolism</keyword>
<dbReference type="InterPro" id="IPR029058">
    <property type="entry name" value="AB_hydrolase_fold"/>
</dbReference>
<dbReference type="Gene3D" id="3.40.50.1820">
    <property type="entry name" value="alpha/beta hydrolase"/>
    <property type="match status" value="2"/>
</dbReference>
<dbReference type="SUPFAM" id="SSF53474">
    <property type="entry name" value="alpha/beta-Hydrolases"/>
    <property type="match status" value="2"/>
</dbReference>
<dbReference type="KEGG" id="prel:PRELSG_0923600"/>
<dbReference type="Pfam" id="PF00561">
    <property type="entry name" value="Abhydrolase_1"/>
    <property type="match status" value="1"/>
</dbReference>
<organism evidence="6 7">
    <name type="scientific">Plasmodium relictum</name>
    <dbReference type="NCBI Taxonomy" id="85471"/>
    <lineage>
        <taxon>Eukaryota</taxon>
        <taxon>Sar</taxon>
        <taxon>Alveolata</taxon>
        <taxon>Apicomplexa</taxon>
        <taxon>Aconoidasida</taxon>
        <taxon>Haemosporida</taxon>
        <taxon>Plasmodiidae</taxon>
        <taxon>Plasmodium</taxon>
        <taxon>Plasmodium (Haemamoeba)</taxon>
    </lineage>
</organism>
<dbReference type="GO" id="GO:0016042">
    <property type="term" value="P:lipid catabolic process"/>
    <property type="evidence" value="ECO:0007669"/>
    <property type="project" value="UniProtKB-KW"/>
</dbReference>
<evidence type="ECO:0000256" key="2">
    <source>
        <dbReference type="ARBA" id="ARBA00023098"/>
    </source>
</evidence>